<protein>
    <recommendedName>
        <fullName evidence="5">Histidine kinase/HSP90-like ATPase domain-containing protein</fullName>
    </recommendedName>
</protein>
<dbReference type="InterPro" id="IPR050482">
    <property type="entry name" value="Sensor_HK_TwoCompSys"/>
</dbReference>
<dbReference type="AlphaFoldDB" id="F4N0H1"/>
<dbReference type="EMBL" id="FR718612">
    <property type="protein sequence ID" value="CBX71579.1"/>
    <property type="molecule type" value="Genomic_DNA"/>
</dbReference>
<keyword evidence="1 4" id="KW-0808">Transferase</keyword>
<organism evidence="4">
    <name type="scientific">Yersinia enterocolitica W22703</name>
    <dbReference type="NCBI Taxonomy" id="913028"/>
    <lineage>
        <taxon>Bacteria</taxon>
        <taxon>Pseudomonadati</taxon>
        <taxon>Pseudomonadota</taxon>
        <taxon>Gammaproteobacteria</taxon>
        <taxon>Enterobacterales</taxon>
        <taxon>Yersiniaceae</taxon>
        <taxon>Yersinia</taxon>
    </lineage>
</organism>
<keyword evidence="2" id="KW-0418">Kinase</keyword>
<dbReference type="InterPro" id="IPR036890">
    <property type="entry name" value="HATPase_C_sf"/>
</dbReference>
<evidence type="ECO:0000256" key="3">
    <source>
        <dbReference type="ARBA" id="ARBA00023012"/>
    </source>
</evidence>
<evidence type="ECO:0000256" key="2">
    <source>
        <dbReference type="ARBA" id="ARBA00022777"/>
    </source>
</evidence>
<dbReference type="Gene3D" id="3.30.565.10">
    <property type="entry name" value="Histidine kinase-like ATPase, C-terminal domain"/>
    <property type="match status" value="1"/>
</dbReference>
<dbReference type="SUPFAM" id="SSF55874">
    <property type="entry name" value="ATPase domain of HSP90 chaperone/DNA topoisomerase II/histidine kinase"/>
    <property type="match status" value="1"/>
</dbReference>
<evidence type="ECO:0000313" key="4">
    <source>
        <dbReference type="EMBL" id="CBX71579.1"/>
    </source>
</evidence>
<dbReference type="GO" id="GO:0000160">
    <property type="term" value="P:phosphorelay signal transduction system"/>
    <property type="evidence" value="ECO:0007669"/>
    <property type="project" value="UniProtKB-KW"/>
</dbReference>
<dbReference type="PANTHER" id="PTHR24421">
    <property type="entry name" value="NITRATE/NITRITE SENSOR PROTEIN NARX-RELATED"/>
    <property type="match status" value="1"/>
</dbReference>
<dbReference type="GO" id="GO:0016301">
    <property type="term" value="F:kinase activity"/>
    <property type="evidence" value="ECO:0007669"/>
    <property type="project" value="UniProtKB-KW"/>
</dbReference>
<accession>F4N0H1</accession>
<keyword evidence="3" id="KW-0902">Two-component regulatory system</keyword>
<dbReference type="PANTHER" id="PTHR24421:SF51">
    <property type="entry name" value="NITRATE_NITRITE SENSOR PROTEIN NARX"/>
    <property type="match status" value="1"/>
</dbReference>
<evidence type="ECO:0008006" key="5">
    <source>
        <dbReference type="Google" id="ProtNLM"/>
    </source>
</evidence>
<name>F4N0H1_YEREN</name>
<proteinExistence type="predicted"/>
<evidence type="ECO:0000256" key="1">
    <source>
        <dbReference type="ARBA" id="ARBA00022679"/>
    </source>
</evidence>
<reference evidence="4" key="1">
    <citation type="journal article" date="2011" name="BMC Genomics">
        <title>Shotgun sequencing of Yersinia enterocolitica strain W22703 (biotype 2, serotype O:9): genomic evidence for oscillation between invertebrates and mammals.</title>
        <authorList>
            <person name="Fuchs T.M."/>
            <person name="Brandt K."/>
            <person name="Starke M."/>
            <person name="Rattei T."/>
        </authorList>
    </citation>
    <scope>NUCLEOTIDE SEQUENCE</scope>
</reference>
<gene>
    <name evidence="4" type="ORF">YEW_FR24270</name>
</gene>
<sequence>MSILDNGCGIGQASKRPNHYGLMIMQDRAASLHGHCDIRQREEGGTEVRVRFTPDNDDLD</sequence>